<keyword evidence="2" id="KW-0472">Membrane</keyword>
<name>A0A1D1ZAX7_9ARAE</name>
<gene>
    <name evidence="3" type="ORF">g.84034</name>
</gene>
<evidence type="ECO:0000256" key="1">
    <source>
        <dbReference type="SAM" id="MobiDB-lite"/>
    </source>
</evidence>
<feature type="transmembrane region" description="Helical" evidence="2">
    <location>
        <begin position="126"/>
        <end position="150"/>
    </location>
</feature>
<dbReference type="InterPro" id="IPR045501">
    <property type="entry name" value="DUF6490"/>
</dbReference>
<dbReference type="Pfam" id="PF20100">
    <property type="entry name" value="DUF6490"/>
    <property type="match status" value="1"/>
</dbReference>
<evidence type="ECO:0000313" key="3">
    <source>
        <dbReference type="EMBL" id="JAT64069.1"/>
    </source>
</evidence>
<feature type="transmembrane region" description="Helical" evidence="2">
    <location>
        <begin position="101"/>
        <end position="120"/>
    </location>
</feature>
<keyword evidence="2" id="KW-0812">Transmembrane</keyword>
<keyword evidence="2" id="KW-1133">Transmembrane helix</keyword>
<feature type="region of interest" description="Disordered" evidence="1">
    <location>
        <begin position="1"/>
        <end position="39"/>
    </location>
</feature>
<accession>A0A1D1ZAX7</accession>
<feature type="region of interest" description="Disordered" evidence="1">
    <location>
        <begin position="157"/>
        <end position="176"/>
    </location>
</feature>
<evidence type="ECO:0000256" key="2">
    <source>
        <dbReference type="SAM" id="Phobius"/>
    </source>
</evidence>
<dbReference type="PANTHER" id="PTHR46610">
    <property type="entry name" value="OS05G0181300 PROTEIN"/>
    <property type="match status" value="1"/>
</dbReference>
<dbReference type="AlphaFoldDB" id="A0A1D1ZAX7"/>
<dbReference type="PANTHER" id="PTHR46610:SF20">
    <property type="entry name" value="OS05G0181300 PROTEIN"/>
    <property type="match status" value="1"/>
</dbReference>
<dbReference type="EMBL" id="GDJX01003867">
    <property type="protein sequence ID" value="JAT64069.1"/>
    <property type="molecule type" value="Transcribed_RNA"/>
</dbReference>
<sequence>MDGAGNPDLPPREPPETFATPGDKPAHRPPPPPARNPYPTWRPTLMNSVTLGFLAINAAFSIYRARSDPWILAFVVSAYAALLAFFCSVRAYEVAPPARKGQIKVVVFALAVLLILMFAYKVSCTMSFGFAVLTWLIAGVTTTFTFYGTFFMEGDDVKSGSGKSEGRKMAGNNQQL</sequence>
<reference evidence="3" key="1">
    <citation type="submission" date="2015-07" db="EMBL/GenBank/DDBJ databases">
        <title>Transcriptome Assembly of Anthurium amnicola.</title>
        <authorList>
            <person name="Suzuki J."/>
        </authorList>
    </citation>
    <scope>NUCLEOTIDE SEQUENCE</scope>
</reference>
<protein>
    <submittedName>
        <fullName evidence="3">Uncharacterized protein</fullName>
    </submittedName>
</protein>
<feature type="transmembrane region" description="Helical" evidence="2">
    <location>
        <begin position="69"/>
        <end position="89"/>
    </location>
</feature>
<feature type="transmembrane region" description="Helical" evidence="2">
    <location>
        <begin position="45"/>
        <end position="63"/>
    </location>
</feature>
<proteinExistence type="predicted"/>
<organism evidence="3">
    <name type="scientific">Anthurium amnicola</name>
    <dbReference type="NCBI Taxonomy" id="1678845"/>
    <lineage>
        <taxon>Eukaryota</taxon>
        <taxon>Viridiplantae</taxon>
        <taxon>Streptophyta</taxon>
        <taxon>Embryophyta</taxon>
        <taxon>Tracheophyta</taxon>
        <taxon>Spermatophyta</taxon>
        <taxon>Magnoliopsida</taxon>
        <taxon>Liliopsida</taxon>
        <taxon>Araceae</taxon>
        <taxon>Pothoideae</taxon>
        <taxon>Potheae</taxon>
        <taxon>Anthurium</taxon>
    </lineage>
</organism>